<comment type="caution">
    <text evidence="1">The sequence shown here is derived from an EMBL/GenBank/DDBJ whole genome shotgun (WGS) entry which is preliminary data.</text>
</comment>
<evidence type="ECO:0000313" key="1">
    <source>
        <dbReference type="EMBL" id="MCS5736705.1"/>
    </source>
</evidence>
<keyword evidence="2" id="KW-1185">Reference proteome</keyword>
<gene>
    <name evidence="1" type="ORF">N1032_23525</name>
</gene>
<reference evidence="1" key="1">
    <citation type="submission" date="2022-08" db="EMBL/GenBank/DDBJ databases">
        <authorList>
            <person name="Deng Y."/>
            <person name="Han X.-F."/>
            <person name="Zhang Y.-Q."/>
        </authorList>
    </citation>
    <scope>NUCLEOTIDE SEQUENCE</scope>
    <source>
        <strain evidence="1">CPCC 203386</strain>
    </source>
</reference>
<organism evidence="1 2">
    <name type="scientific">Herbiconiux daphne</name>
    <dbReference type="NCBI Taxonomy" id="2970914"/>
    <lineage>
        <taxon>Bacteria</taxon>
        <taxon>Bacillati</taxon>
        <taxon>Actinomycetota</taxon>
        <taxon>Actinomycetes</taxon>
        <taxon>Micrococcales</taxon>
        <taxon>Microbacteriaceae</taxon>
        <taxon>Herbiconiux</taxon>
    </lineage>
</organism>
<protein>
    <submittedName>
        <fullName evidence="1">SURP domain-containing protein</fullName>
    </submittedName>
</protein>
<feature type="non-terminal residue" evidence="1">
    <location>
        <position position="364"/>
    </location>
</feature>
<dbReference type="Proteomes" id="UP001165586">
    <property type="component" value="Unassembled WGS sequence"/>
</dbReference>
<name>A0ABT2H9R5_9MICO</name>
<dbReference type="EMBL" id="JANLCJ010000126">
    <property type="protein sequence ID" value="MCS5736705.1"/>
    <property type="molecule type" value="Genomic_DNA"/>
</dbReference>
<accession>A0ABT2H9R5</accession>
<evidence type="ECO:0000313" key="2">
    <source>
        <dbReference type="Proteomes" id="UP001165586"/>
    </source>
</evidence>
<sequence>MLKRNEPWHNRPCVVPMKVVPADMGNASDAEQWFGDAAYLMYRLAPDLDPDKSKYQSVWKCVIFNCRTYTDIDSADKFFRKDENHVMGRPWTDGISYYYTYPGKQIIGETNFDRDGLGYIEAKPPLKTKTLTLEQQAVWYKVGPQSEVVSYVGGLSDQTPDGFLPIRVNVEVVLAEHKTDPDSRMTRWRASIPTNSGGTADEYRIPLSQFVASYRPGTNVPYNMCTTSTVATFGPNALTTPSAKTVFLDSSEFWDGRRDSVVEIEWGDTLEDSSGVSLGLTWSTGGGKIPFGSLYYRSDVPFTITYVDSQKWHWHWDVPATAIDATTHKPVWGQFPINKSNAIFSLWQPDHPLPAYYRWMIWSH</sequence>
<proteinExistence type="predicted"/>